<protein>
    <submittedName>
        <fullName evidence="4">ISL3 family transposase</fullName>
    </submittedName>
</protein>
<dbReference type="EMBL" id="JANFPJ010000001">
    <property type="protein sequence ID" value="MDT7524571.1"/>
    <property type="molecule type" value="Genomic_DNA"/>
</dbReference>
<feature type="domain" description="Transposase IS204/IS1001/IS1096/IS1165 DDE" evidence="1">
    <location>
        <begin position="149"/>
        <end position="381"/>
    </location>
</feature>
<feature type="domain" description="Transposase IS204/IS1001/IS1096/IS1165 zinc-finger" evidence="3">
    <location>
        <begin position="35"/>
        <end position="78"/>
    </location>
</feature>
<dbReference type="PANTHER" id="PTHR33498">
    <property type="entry name" value="TRANSPOSASE FOR INSERTION SEQUENCE ELEMENT IS1557"/>
    <property type="match status" value="1"/>
</dbReference>
<accession>A0ABU3KTW2</accession>
<evidence type="ECO:0000259" key="2">
    <source>
        <dbReference type="Pfam" id="PF13542"/>
    </source>
</evidence>
<proteinExistence type="predicted"/>
<dbReference type="InterPro" id="IPR002560">
    <property type="entry name" value="Transposase_DDE"/>
</dbReference>
<dbReference type="InterPro" id="IPR029261">
    <property type="entry name" value="Transposase_Znf"/>
</dbReference>
<dbReference type="Pfam" id="PF14690">
    <property type="entry name" value="Zn_ribbon_ISL3"/>
    <property type="match status" value="1"/>
</dbReference>
<evidence type="ECO:0000313" key="5">
    <source>
        <dbReference type="Proteomes" id="UP001305027"/>
    </source>
</evidence>
<dbReference type="Proteomes" id="UP001305027">
    <property type="component" value="Unassembled WGS sequence"/>
</dbReference>
<evidence type="ECO:0000259" key="1">
    <source>
        <dbReference type="Pfam" id="PF01610"/>
    </source>
</evidence>
<dbReference type="RefSeq" id="WP_105793888.1">
    <property type="nucleotide sequence ID" value="NZ_JANFPJ010000001.1"/>
</dbReference>
<organism evidence="4 5">
    <name type="scientific">Pseudidiomarina fusca</name>
    <dbReference type="NCBI Taxonomy" id="2965078"/>
    <lineage>
        <taxon>Bacteria</taxon>
        <taxon>Pseudomonadati</taxon>
        <taxon>Pseudomonadota</taxon>
        <taxon>Gammaproteobacteria</taxon>
        <taxon>Alteromonadales</taxon>
        <taxon>Idiomarinaceae</taxon>
        <taxon>Pseudidiomarina</taxon>
    </lineage>
</organism>
<reference evidence="4 5" key="1">
    <citation type="submission" date="2022-07" db="EMBL/GenBank/DDBJ databases">
        <title>Pseudidiomarina sp. nov, a marine bacterium isolated from Pacific Ocean.</title>
        <authorList>
            <person name="Wang Y."/>
        </authorList>
    </citation>
    <scope>NUCLEOTIDE SEQUENCE [LARGE SCALE GENOMIC DNA]</scope>
    <source>
        <strain evidence="4 5">GXY010</strain>
    </source>
</reference>
<evidence type="ECO:0000313" key="4">
    <source>
        <dbReference type="EMBL" id="MDT7524571.1"/>
    </source>
</evidence>
<dbReference type="InterPro" id="IPR047951">
    <property type="entry name" value="Transpos_ISL3"/>
</dbReference>
<dbReference type="NCBIfam" id="NF033550">
    <property type="entry name" value="transpos_ISL3"/>
    <property type="match status" value="1"/>
</dbReference>
<evidence type="ECO:0000259" key="3">
    <source>
        <dbReference type="Pfam" id="PF14690"/>
    </source>
</evidence>
<keyword evidence="5" id="KW-1185">Reference proteome</keyword>
<dbReference type="Pfam" id="PF13542">
    <property type="entry name" value="HTH_Tnp_ISL3"/>
    <property type="match status" value="1"/>
</dbReference>
<name>A0ABU3KTW2_9GAMM</name>
<dbReference type="PANTHER" id="PTHR33498:SF1">
    <property type="entry name" value="TRANSPOSASE FOR INSERTION SEQUENCE ELEMENT IS1557"/>
    <property type="match status" value="1"/>
</dbReference>
<sequence>MPANILNLPQYRVLRVEETDHDYHVTAEPVDVSSSCPHCQSDRLTSWGTRQQVFKDLPMHGKRVGIYIDTKRLRCQACGKTFSQALPVLAENRMMTDRLVKWIGQQALKRTFTSLADETGVVEGTIRNIFRDYINELEQTVRFETPKWMGIDEIHIINKPRCVVSNIQNNTIVDMLQNRNKDTVAKYLFKMPNRDKVQYVAMDMWTPYRDAVGAVLPDATIVIDKFHVLRMANDAMEKTRKGLRGELTIKQKRGLMHDRFVLLKRERDLNDQERLLLDGWTKNYPALGEAYRLKEDFYGIYEAGTPEEAMRRYEAWYRAISTEIRPYFADLIRAFTNWQPFILNYFEHPVTNAYTESLNSLIRVMNRLGRGYSFEALRAKILFTEGIHSNKQKRPRFERKREAEPVEMGYGLPDDAIGYGLPVMEKVRSMRPPEAYDPHKHEKREKNYGADISTLIRMIEAGEL</sequence>
<gene>
    <name evidence="4" type="ORF">NOG12_00445</name>
</gene>
<dbReference type="InterPro" id="IPR032877">
    <property type="entry name" value="Transposase_HTH"/>
</dbReference>
<comment type="caution">
    <text evidence="4">The sequence shown here is derived from an EMBL/GenBank/DDBJ whole genome shotgun (WGS) entry which is preliminary data.</text>
</comment>
<feature type="domain" description="Transposase IS204/IS1001/IS1096/IS1165 helix-turn-helix" evidence="2">
    <location>
        <begin position="84"/>
        <end position="133"/>
    </location>
</feature>
<dbReference type="Pfam" id="PF01610">
    <property type="entry name" value="DDE_Tnp_ISL3"/>
    <property type="match status" value="1"/>
</dbReference>